<dbReference type="PANTHER" id="PTHR43685">
    <property type="entry name" value="GLYCOSYLTRANSFERASE"/>
    <property type="match status" value="1"/>
</dbReference>
<evidence type="ECO:0000313" key="2">
    <source>
        <dbReference type="EMBL" id="OEE58093.1"/>
    </source>
</evidence>
<dbReference type="Gene3D" id="3.90.550.10">
    <property type="entry name" value="Spore Coat Polysaccharide Biosynthesis Protein SpsA, Chain A"/>
    <property type="match status" value="1"/>
</dbReference>
<gene>
    <name evidence="2" type="ORF">A1OK_16135</name>
</gene>
<name>A0A1E5BXW8_9GAMM</name>
<dbReference type="AlphaFoldDB" id="A0A1E5BXW8"/>
<dbReference type="Proteomes" id="UP000095039">
    <property type="component" value="Unassembled WGS sequence"/>
</dbReference>
<dbReference type="GO" id="GO:0016740">
    <property type="term" value="F:transferase activity"/>
    <property type="evidence" value="ECO:0007669"/>
    <property type="project" value="UniProtKB-KW"/>
</dbReference>
<protein>
    <submittedName>
        <fullName evidence="2">Glycosyl transferase</fullName>
    </submittedName>
</protein>
<dbReference type="EMBL" id="AJWN02000099">
    <property type="protein sequence ID" value="OEE58093.1"/>
    <property type="molecule type" value="Genomic_DNA"/>
</dbReference>
<keyword evidence="2" id="KW-0808">Transferase</keyword>
<accession>A0A1E5BXW8</accession>
<evidence type="ECO:0000313" key="3">
    <source>
        <dbReference type="Proteomes" id="UP000095039"/>
    </source>
</evidence>
<dbReference type="PANTHER" id="PTHR43685:SF11">
    <property type="entry name" value="GLYCOSYLTRANSFERASE TAGX-RELATED"/>
    <property type="match status" value="1"/>
</dbReference>
<proteinExistence type="predicted"/>
<dbReference type="RefSeq" id="WP_016962297.1">
    <property type="nucleotide sequence ID" value="NZ_AJWN02000099.1"/>
</dbReference>
<sequence length="308" mass="35756">MDKVSVITPSHNCLPFLPKAMESVLNQTHKNLELLIINDNSSDDTEEYLTTITDSRIRVFHTAVGSAAKARNIGLRHAKGDYIAFLDADDYWYPDKLALQLNLHKLHPDIALSFTNYEHVDEELQPIVDCFAYWGHYQHASGQAFRIDRALETILINNIIGTSTVILNRHQLAHPIWFDDSLSFGEDWDLWLRICEQHPIGVLSSVQTAYLMRQNSLTQTQNRKLDNLRHIERIFDQYCRKHLHSEVSYQGLTKGKARLLEGYADYYRSRHQYAKAIWLGLNSLRLDMHKRRVRSLLGDCRSVLKIAW</sequence>
<keyword evidence="3" id="KW-1185">Reference proteome</keyword>
<feature type="domain" description="Glycosyltransferase 2-like" evidence="1">
    <location>
        <begin position="5"/>
        <end position="118"/>
    </location>
</feature>
<evidence type="ECO:0000259" key="1">
    <source>
        <dbReference type="Pfam" id="PF00535"/>
    </source>
</evidence>
<comment type="caution">
    <text evidence="2">The sequence shown here is derived from an EMBL/GenBank/DDBJ whole genome shotgun (WGS) entry which is preliminary data.</text>
</comment>
<dbReference type="CDD" id="cd00761">
    <property type="entry name" value="Glyco_tranf_GTA_type"/>
    <property type="match status" value="1"/>
</dbReference>
<dbReference type="Pfam" id="PF00535">
    <property type="entry name" value="Glycos_transf_2"/>
    <property type="match status" value="1"/>
</dbReference>
<reference evidence="2 3" key="1">
    <citation type="journal article" date="2012" name="Science">
        <title>Ecological populations of bacteria act as socially cohesive units of antibiotic production and resistance.</title>
        <authorList>
            <person name="Cordero O.X."/>
            <person name="Wildschutte H."/>
            <person name="Kirkup B."/>
            <person name="Proehl S."/>
            <person name="Ngo L."/>
            <person name="Hussain F."/>
            <person name="Le Roux F."/>
            <person name="Mincer T."/>
            <person name="Polz M.F."/>
        </authorList>
    </citation>
    <scope>NUCLEOTIDE SEQUENCE [LARGE SCALE GENOMIC DNA]</scope>
    <source>
        <strain evidence="2 3">FF-454</strain>
    </source>
</reference>
<dbReference type="InterPro" id="IPR001173">
    <property type="entry name" value="Glyco_trans_2-like"/>
</dbReference>
<dbReference type="InterPro" id="IPR029044">
    <property type="entry name" value="Nucleotide-diphossugar_trans"/>
</dbReference>
<organism evidence="2 3">
    <name type="scientific">Enterovibrio norvegicus FF-454</name>
    <dbReference type="NCBI Taxonomy" id="1185651"/>
    <lineage>
        <taxon>Bacteria</taxon>
        <taxon>Pseudomonadati</taxon>
        <taxon>Pseudomonadota</taxon>
        <taxon>Gammaproteobacteria</taxon>
        <taxon>Vibrionales</taxon>
        <taxon>Vibrionaceae</taxon>
        <taxon>Enterovibrio</taxon>
    </lineage>
</organism>
<dbReference type="SUPFAM" id="SSF53448">
    <property type="entry name" value="Nucleotide-diphospho-sugar transferases"/>
    <property type="match status" value="1"/>
</dbReference>
<dbReference type="InterPro" id="IPR050834">
    <property type="entry name" value="Glycosyltransf_2"/>
</dbReference>